<dbReference type="InterPro" id="IPR003439">
    <property type="entry name" value="ABC_transporter-like_ATP-bd"/>
</dbReference>
<sequence>MEEALIAYKNVEIHQQELCVLSGVNFDFCAGELVYLIGRVGSGKTSLLKTFYGELAVSSGQARVLDYDMMRIRRKRLPELRRKLGVVFQDFQLLTDRTVYHNLEFVLRATGWKDKAKMKERIEQVLALVGMDHKGYKFPLELSGGEQQRIAIARAVLNSPRIILADEPTGNLDVETGHIILELLNDLAQKGTLVVVTTHNLQLLQDFPGRVYRCEAHRLMEVDEHVTTAFECKNN</sequence>
<dbReference type="Proteomes" id="UP000823862">
    <property type="component" value="Unassembled WGS sequence"/>
</dbReference>
<dbReference type="GO" id="GO:0005524">
    <property type="term" value="F:ATP binding"/>
    <property type="evidence" value="ECO:0007669"/>
    <property type="project" value="UniProtKB-KW"/>
</dbReference>
<dbReference type="EMBL" id="DWZI01000027">
    <property type="protein sequence ID" value="HJA85477.1"/>
    <property type="molecule type" value="Genomic_DNA"/>
</dbReference>
<dbReference type="InterPro" id="IPR017871">
    <property type="entry name" value="ABC_transporter-like_CS"/>
</dbReference>
<organism evidence="4 5">
    <name type="scientific">Candidatus Bacteroides avicola</name>
    <dbReference type="NCBI Taxonomy" id="2838468"/>
    <lineage>
        <taxon>Bacteria</taxon>
        <taxon>Pseudomonadati</taxon>
        <taxon>Bacteroidota</taxon>
        <taxon>Bacteroidia</taxon>
        <taxon>Bacteroidales</taxon>
        <taxon>Bacteroidaceae</taxon>
        <taxon>Bacteroides</taxon>
    </lineage>
</organism>
<dbReference type="AlphaFoldDB" id="A0A9D2HX72"/>
<proteinExistence type="predicted"/>
<dbReference type="InterPro" id="IPR015854">
    <property type="entry name" value="ABC_transpr_LolD-like"/>
</dbReference>
<dbReference type="PROSITE" id="PS50893">
    <property type="entry name" value="ABC_TRANSPORTER_2"/>
    <property type="match status" value="1"/>
</dbReference>
<evidence type="ECO:0000313" key="4">
    <source>
        <dbReference type="EMBL" id="HJA85477.1"/>
    </source>
</evidence>
<accession>A0A9D2HX72</accession>
<name>A0A9D2HX72_9BACE</name>
<evidence type="ECO:0000313" key="5">
    <source>
        <dbReference type="Proteomes" id="UP000823862"/>
    </source>
</evidence>
<keyword evidence="1" id="KW-0547">Nucleotide-binding</keyword>
<dbReference type="PANTHER" id="PTHR24220">
    <property type="entry name" value="IMPORT ATP-BINDING PROTEIN"/>
    <property type="match status" value="1"/>
</dbReference>
<gene>
    <name evidence="4" type="ORF">H9950_04695</name>
</gene>
<evidence type="ECO:0000256" key="2">
    <source>
        <dbReference type="ARBA" id="ARBA00022840"/>
    </source>
</evidence>
<dbReference type="Pfam" id="PF00005">
    <property type="entry name" value="ABC_tran"/>
    <property type="match status" value="1"/>
</dbReference>
<dbReference type="InterPro" id="IPR027417">
    <property type="entry name" value="P-loop_NTPase"/>
</dbReference>
<feature type="domain" description="ABC transporter" evidence="3">
    <location>
        <begin position="6"/>
        <end position="235"/>
    </location>
</feature>
<comment type="caution">
    <text evidence="4">The sequence shown here is derived from an EMBL/GenBank/DDBJ whole genome shotgun (WGS) entry which is preliminary data.</text>
</comment>
<dbReference type="SUPFAM" id="SSF52540">
    <property type="entry name" value="P-loop containing nucleoside triphosphate hydrolases"/>
    <property type="match status" value="1"/>
</dbReference>
<dbReference type="PROSITE" id="PS00211">
    <property type="entry name" value="ABC_TRANSPORTER_1"/>
    <property type="match status" value="1"/>
</dbReference>
<dbReference type="GO" id="GO:0022857">
    <property type="term" value="F:transmembrane transporter activity"/>
    <property type="evidence" value="ECO:0007669"/>
    <property type="project" value="TreeGrafter"/>
</dbReference>
<reference evidence="4" key="1">
    <citation type="journal article" date="2021" name="PeerJ">
        <title>Extensive microbial diversity within the chicken gut microbiome revealed by metagenomics and culture.</title>
        <authorList>
            <person name="Gilroy R."/>
            <person name="Ravi A."/>
            <person name="Getino M."/>
            <person name="Pursley I."/>
            <person name="Horton D.L."/>
            <person name="Alikhan N.F."/>
            <person name="Baker D."/>
            <person name="Gharbi K."/>
            <person name="Hall N."/>
            <person name="Watson M."/>
            <person name="Adriaenssens E.M."/>
            <person name="Foster-Nyarko E."/>
            <person name="Jarju S."/>
            <person name="Secka A."/>
            <person name="Antonio M."/>
            <person name="Oren A."/>
            <person name="Chaudhuri R.R."/>
            <person name="La Ragione R."/>
            <person name="Hildebrand F."/>
            <person name="Pallen M.J."/>
        </authorList>
    </citation>
    <scope>NUCLEOTIDE SEQUENCE</scope>
    <source>
        <strain evidence="4">ChiHjej12B11-9795</strain>
    </source>
</reference>
<evidence type="ECO:0000256" key="1">
    <source>
        <dbReference type="ARBA" id="ARBA00022741"/>
    </source>
</evidence>
<dbReference type="PANTHER" id="PTHR24220:SF470">
    <property type="entry name" value="CELL DIVISION ATP-BINDING PROTEIN FTSE"/>
    <property type="match status" value="1"/>
</dbReference>
<dbReference type="InterPro" id="IPR003593">
    <property type="entry name" value="AAA+_ATPase"/>
</dbReference>
<evidence type="ECO:0000259" key="3">
    <source>
        <dbReference type="PROSITE" id="PS50893"/>
    </source>
</evidence>
<dbReference type="GO" id="GO:0005886">
    <property type="term" value="C:plasma membrane"/>
    <property type="evidence" value="ECO:0007669"/>
    <property type="project" value="TreeGrafter"/>
</dbReference>
<protein>
    <submittedName>
        <fullName evidence="4">ATP-binding cassette domain-containing protein</fullName>
    </submittedName>
</protein>
<dbReference type="Gene3D" id="3.40.50.300">
    <property type="entry name" value="P-loop containing nucleotide triphosphate hydrolases"/>
    <property type="match status" value="1"/>
</dbReference>
<dbReference type="SMART" id="SM00382">
    <property type="entry name" value="AAA"/>
    <property type="match status" value="1"/>
</dbReference>
<keyword evidence="2 4" id="KW-0067">ATP-binding</keyword>
<dbReference type="GO" id="GO:0016887">
    <property type="term" value="F:ATP hydrolysis activity"/>
    <property type="evidence" value="ECO:0007669"/>
    <property type="project" value="InterPro"/>
</dbReference>
<reference evidence="4" key="2">
    <citation type="submission" date="2021-04" db="EMBL/GenBank/DDBJ databases">
        <authorList>
            <person name="Gilroy R."/>
        </authorList>
    </citation>
    <scope>NUCLEOTIDE SEQUENCE</scope>
    <source>
        <strain evidence="4">ChiHjej12B11-9795</strain>
    </source>
</reference>